<dbReference type="Gene3D" id="3.40.80.10">
    <property type="entry name" value="Peptidoglycan recognition protein-like"/>
    <property type="match status" value="1"/>
</dbReference>
<sequence>MTVHRLAVWAAVLPIAALVTWDAPPLAPPGPAAEPERPLPAVERPTPAPAVVGRDEWDADEGLRTEPVTYTGAARAVFIHHTNHPDDYDCADAPEMLRSMHSDHVSAQGWDDLGYNFVVDKCGTVYEGRGGGADRYVLGAHTTGFNMDSVGIAALGAFTDPSAVPPALVQAIAEVAAWKLRPGSDPRGRVRMVSTNDNSRVPEGDPAELDVVSGHRDIVPTDCPGDALYAQLPTIREEAARLRVAEGIQ</sequence>
<evidence type="ECO:0000313" key="6">
    <source>
        <dbReference type="Proteomes" id="UP001183410"/>
    </source>
</evidence>
<evidence type="ECO:0000256" key="1">
    <source>
        <dbReference type="ARBA" id="ARBA00007553"/>
    </source>
</evidence>
<dbReference type="InterPro" id="IPR006619">
    <property type="entry name" value="PGRP_domain_met/bac"/>
</dbReference>
<organism evidence="5 6">
    <name type="scientific">Streptomyces chisholmiae</name>
    <dbReference type="NCBI Taxonomy" id="3075540"/>
    <lineage>
        <taxon>Bacteria</taxon>
        <taxon>Bacillati</taxon>
        <taxon>Actinomycetota</taxon>
        <taxon>Actinomycetes</taxon>
        <taxon>Kitasatosporales</taxon>
        <taxon>Streptomycetaceae</taxon>
        <taxon>Streptomyces</taxon>
    </lineage>
</organism>
<dbReference type="PANTHER" id="PTHR11022:SF41">
    <property type="entry name" value="PEPTIDOGLYCAN-RECOGNITION PROTEIN LC-RELATED"/>
    <property type="match status" value="1"/>
</dbReference>
<dbReference type="InterPro" id="IPR002502">
    <property type="entry name" value="Amidase_domain"/>
</dbReference>
<evidence type="ECO:0000313" key="5">
    <source>
        <dbReference type="EMBL" id="MDT0270136.1"/>
    </source>
</evidence>
<dbReference type="InterPro" id="IPR015510">
    <property type="entry name" value="PGRP"/>
</dbReference>
<name>A0ABU2JYQ4_9ACTN</name>
<gene>
    <name evidence="5" type="ORF">RM844_28075</name>
</gene>
<reference evidence="6" key="1">
    <citation type="submission" date="2023-07" db="EMBL/GenBank/DDBJ databases">
        <title>30 novel species of actinomycetes from the DSMZ collection.</title>
        <authorList>
            <person name="Nouioui I."/>
        </authorList>
    </citation>
    <scope>NUCLEOTIDE SEQUENCE [LARGE SCALE GENOMIC DNA]</scope>
    <source>
        <strain evidence="6">DSM 44915</strain>
    </source>
</reference>
<evidence type="ECO:0000256" key="3">
    <source>
        <dbReference type="SAM" id="SignalP"/>
    </source>
</evidence>
<comment type="caution">
    <text evidence="5">The sequence shown here is derived from an EMBL/GenBank/DDBJ whole genome shotgun (WGS) entry which is preliminary data.</text>
</comment>
<feature type="domain" description="Peptidoglycan recognition protein family" evidence="4">
    <location>
        <begin position="49"/>
        <end position="197"/>
    </location>
</feature>
<feature type="chain" id="PRO_5045174559" evidence="3">
    <location>
        <begin position="23"/>
        <end position="249"/>
    </location>
</feature>
<dbReference type="RefSeq" id="WP_311670210.1">
    <property type="nucleotide sequence ID" value="NZ_JAVREO010000023.1"/>
</dbReference>
<feature type="region of interest" description="Disordered" evidence="2">
    <location>
        <begin position="29"/>
        <end position="52"/>
    </location>
</feature>
<accession>A0ABU2JYQ4</accession>
<dbReference type="PANTHER" id="PTHR11022">
    <property type="entry name" value="PEPTIDOGLYCAN RECOGNITION PROTEIN"/>
    <property type="match status" value="1"/>
</dbReference>
<evidence type="ECO:0000259" key="4">
    <source>
        <dbReference type="SMART" id="SM00701"/>
    </source>
</evidence>
<feature type="signal peptide" evidence="3">
    <location>
        <begin position="1"/>
        <end position="22"/>
    </location>
</feature>
<dbReference type="InterPro" id="IPR036505">
    <property type="entry name" value="Amidase/PGRP_sf"/>
</dbReference>
<dbReference type="Pfam" id="PF01510">
    <property type="entry name" value="Amidase_2"/>
    <property type="match status" value="1"/>
</dbReference>
<keyword evidence="6" id="KW-1185">Reference proteome</keyword>
<dbReference type="SMART" id="SM00701">
    <property type="entry name" value="PGRP"/>
    <property type="match status" value="1"/>
</dbReference>
<dbReference type="Proteomes" id="UP001183410">
    <property type="component" value="Unassembled WGS sequence"/>
</dbReference>
<protein>
    <submittedName>
        <fullName evidence="5">Peptidoglycan recognition protein</fullName>
    </submittedName>
</protein>
<dbReference type="CDD" id="cd06583">
    <property type="entry name" value="PGRP"/>
    <property type="match status" value="1"/>
</dbReference>
<dbReference type="SUPFAM" id="SSF55846">
    <property type="entry name" value="N-acetylmuramoyl-L-alanine amidase-like"/>
    <property type="match status" value="1"/>
</dbReference>
<dbReference type="EMBL" id="JAVREO010000023">
    <property type="protein sequence ID" value="MDT0270136.1"/>
    <property type="molecule type" value="Genomic_DNA"/>
</dbReference>
<evidence type="ECO:0000256" key="2">
    <source>
        <dbReference type="SAM" id="MobiDB-lite"/>
    </source>
</evidence>
<proteinExistence type="inferred from homology"/>
<keyword evidence="3" id="KW-0732">Signal</keyword>
<comment type="similarity">
    <text evidence="1">Belongs to the N-acetylmuramoyl-L-alanine amidase 2 family.</text>
</comment>